<gene>
    <name evidence="3" type="ORF">CIPAW_07G030700</name>
</gene>
<feature type="region of interest" description="Disordered" evidence="1">
    <location>
        <begin position="112"/>
        <end position="137"/>
    </location>
</feature>
<dbReference type="AlphaFoldDB" id="A0A8T1PUC0"/>
<keyword evidence="2" id="KW-0812">Transmembrane</keyword>
<dbReference type="PANTHER" id="PTHR34188:SF21">
    <property type="entry name" value="BZIP DOMAIN-CONTAINING PROTEIN"/>
    <property type="match status" value="1"/>
</dbReference>
<keyword evidence="2" id="KW-0472">Membrane</keyword>
<dbReference type="EMBL" id="CM031815">
    <property type="protein sequence ID" value="KAG6646765.1"/>
    <property type="molecule type" value="Genomic_DNA"/>
</dbReference>
<name>A0A8T1PUC0_CARIL</name>
<dbReference type="PANTHER" id="PTHR34188">
    <property type="entry name" value="OS01G0299500 PROTEIN"/>
    <property type="match status" value="1"/>
</dbReference>
<dbReference type="Proteomes" id="UP000811609">
    <property type="component" value="Chromosome 7"/>
</dbReference>
<evidence type="ECO:0000256" key="2">
    <source>
        <dbReference type="SAM" id="Phobius"/>
    </source>
</evidence>
<evidence type="ECO:0000313" key="3">
    <source>
        <dbReference type="EMBL" id="KAG6646765.1"/>
    </source>
</evidence>
<organism evidence="3 4">
    <name type="scientific">Carya illinoinensis</name>
    <name type="common">Pecan</name>
    <dbReference type="NCBI Taxonomy" id="32201"/>
    <lineage>
        <taxon>Eukaryota</taxon>
        <taxon>Viridiplantae</taxon>
        <taxon>Streptophyta</taxon>
        <taxon>Embryophyta</taxon>
        <taxon>Tracheophyta</taxon>
        <taxon>Spermatophyta</taxon>
        <taxon>Magnoliopsida</taxon>
        <taxon>eudicotyledons</taxon>
        <taxon>Gunneridae</taxon>
        <taxon>Pentapetalae</taxon>
        <taxon>rosids</taxon>
        <taxon>fabids</taxon>
        <taxon>Fagales</taxon>
        <taxon>Juglandaceae</taxon>
        <taxon>Carya</taxon>
    </lineage>
</organism>
<feature type="transmembrane region" description="Helical" evidence="2">
    <location>
        <begin position="180"/>
        <end position="201"/>
    </location>
</feature>
<keyword evidence="4" id="KW-1185">Reference proteome</keyword>
<evidence type="ECO:0000313" key="4">
    <source>
        <dbReference type="Proteomes" id="UP000811609"/>
    </source>
</evidence>
<feature type="compositionally biased region" description="Basic residues" evidence="1">
    <location>
        <begin position="116"/>
        <end position="127"/>
    </location>
</feature>
<proteinExistence type="predicted"/>
<evidence type="ECO:0000256" key="1">
    <source>
        <dbReference type="SAM" id="MobiDB-lite"/>
    </source>
</evidence>
<reference evidence="3" key="1">
    <citation type="submission" date="2020-12" db="EMBL/GenBank/DDBJ databases">
        <title>WGS assembly of Carya illinoinensis cv. Pawnee.</title>
        <authorList>
            <person name="Platts A."/>
            <person name="Shu S."/>
            <person name="Wright S."/>
            <person name="Barry K."/>
            <person name="Edger P."/>
            <person name="Pires J.C."/>
            <person name="Schmutz J."/>
        </authorList>
    </citation>
    <scope>NUCLEOTIDE SEQUENCE</scope>
    <source>
        <tissue evidence="3">Leaf</tissue>
    </source>
</reference>
<keyword evidence="2" id="KW-1133">Transmembrane helix</keyword>
<protein>
    <submittedName>
        <fullName evidence="3">Uncharacterized protein</fullName>
    </submittedName>
</protein>
<accession>A0A8T1PUC0</accession>
<sequence length="203" mass="22346">MPFPIFETVGGRVKGTIHVMDHSYSEESDSIVDLESGETTSEEDGIEDLDVGGKHAKKTLSRLRSGCISFDGSVGDIDGLDSTKTVLQPDKNLKILEGEVEGQAAGMVKMKMANEKRKKASSKKPPKPPRPPTGPLLDAADMKLVREISELARLRRARIERRKEVKKMRADKASSSNGNLVALVITMLFFFVIIFQGILGFRM</sequence>
<comment type="caution">
    <text evidence="3">The sequence shown here is derived from an EMBL/GenBank/DDBJ whole genome shotgun (WGS) entry which is preliminary data.</text>
</comment>